<evidence type="ECO:0000313" key="2">
    <source>
        <dbReference type="EMBL" id="KAK3263250.1"/>
    </source>
</evidence>
<feature type="region of interest" description="Disordered" evidence="1">
    <location>
        <begin position="110"/>
        <end position="129"/>
    </location>
</feature>
<dbReference type="Proteomes" id="UP001190700">
    <property type="component" value="Unassembled WGS sequence"/>
</dbReference>
<organism evidence="2 3">
    <name type="scientific">Cymbomonas tetramitiformis</name>
    <dbReference type="NCBI Taxonomy" id="36881"/>
    <lineage>
        <taxon>Eukaryota</taxon>
        <taxon>Viridiplantae</taxon>
        <taxon>Chlorophyta</taxon>
        <taxon>Pyramimonadophyceae</taxon>
        <taxon>Pyramimonadales</taxon>
        <taxon>Pyramimonadaceae</taxon>
        <taxon>Cymbomonas</taxon>
    </lineage>
</organism>
<feature type="compositionally biased region" description="Basic and acidic residues" evidence="1">
    <location>
        <begin position="52"/>
        <end position="64"/>
    </location>
</feature>
<gene>
    <name evidence="2" type="ORF">CYMTET_27938</name>
</gene>
<protein>
    <submittedName>
        <fullName evidence="2">Uncharacterized protein</fullName>
    </submittedName>
</protein>
<proteinExistence type="predicted"/>
<dbReference type="AlphaFoldDB" id="A0AAE0FPD0"/>
<sequence length="203" mass="20772">MGNPGASALPGASGGTAGSNVPMWSGAASQACAPHGGGACVPWLCGGAHSRGSLEKDGRNKDSVGDVGEEAEGTDWRWARSGGCSGWKLTQAARGDGLVRSGFGDASDWDRAERPCTEPVRGPRSSSLTALSARSTQRLALGLMRLRAQGSWSEQRAEDALAGSLAGGQWGHLGTDTTGLIVLVADTIAEPGRDNKRTSRGLT</sequence>
<dbReference type="EMBL" id="LGRX02015614">
    <property type="protein sequence ID" value="KAK3263250.1"/>
    <property type="molecule type" value="Genomic_DNA"/>
</dbReference>
<accession>A0AAE0FPD0</accession>
<keyword evidence="3" id="KW-1185">Reference proteome</keyword>
<name>A0AAE0FPD0_9CHLO</name>
<evidence type="ECO:0000256" key="1">
    <source>
        <dbReference type="SAM" id="MobiDB-lite"/>
    </source>
</evidence>
<evidence type="ECO:0000313" key="3">
    <source>
        <dbReference type="Proteomes" id="UP001190700"/>
    </source>
</evidence>
<feature type="region of interest" description="Disordered" evidence="1">
    <location>
        <begin position="51"/>
        <end position="74"/>
    </location>
</feature>
<comment type="caution">
    <text evidence="2">The sequence shown here is derived from an EMBL/GenBank/DDBJ whole genome shotgun (WGS) entry which is preliminary data.</text>
</comment>
<reference evidence="2 3" key="1">
    <citation type="journal article" date="2015" name="Genome Biol. Evol.">
        <title>Comparative Genomics of a Bacterivorous Green Alga Reveals Evolutionary Causalities and Consequences of Phago-Mixotrophic Mode of Nutrition.</title>
        <authorList>
            <person name="Burns J.A."/>
            <person name="Paasch A."/>
            <person name="Narechania A."/>
            <person name="Kim E."/>
        </authorList>
    </citation>
    <scope>NUCLEOTIDE SEQUENCE [LARGE SCALE GENOMIC DNA]</scope>
    <source>
        <strain evidence="2 3">PLY_AMNH</strain>
    </source>
</reference>